<evidence type="ECO:0000313" key="3">
    <source>
        <dbReference type="Proteomes" id="UP000254280"/>
    </source>
</evidence>
<dbReference type="EMBL" id="UGSS01000002">
    <property type="protein sequence ID" value="SUB33306.1"/>
    <property type="molecule type" value="Genomic_DNA"/>
</dbReference>
<evidence type="ECO:0000313" key="2">
    <source>
        <dbReference type="EMBL" id="SUB33306.1"/>
    </source>
</evidence>
<accession>A0A379B477</accession>
<dbReference type="Proteomes" id="UP000254280">
    <property type="component" value="Unassembled WGS sequence"/>
</dbReference>
<proteinExistence type="predicted"/>
<gene>
    <name evidence="2" type="ORF">NCTC10699_00919</name>
</gene>
<dbReference type="AlphaFoldDB" id="A0A379B477"/>
<evidence type="ECO:0000259" key="1">
    <source>
        <dbReference type="Pfam" id="PF20557"/>
    </source>
</evidence>
<dbReference type="OrthoDB" id="8613705at2"/>
<dbReference type="Pfam" id="PF20557">
    <property type="entry name" value="DnaT_2"/>
    <property type="match status" value="1"/>
</dbReference>
<sequence length="149" mass="16720">MSLMVPEQAYVSLEEADAYHAIRASFDQWDGLDDAAKERRLVSASDFLDVNYRFSGHKAVEAQSRAFPRQDGVIPKAVKFAVCELALHADLNQNQAQKMASVKVGPVAVNYEDQRSVSRADNRFEYVKLLLTNFLDKQSVVKQVSLLRG</sequence>
<dbReference type="InterPro" id="IPR046787">
    <property type="entry name" value="DnaT_2"/>
</dbReference>
<protein>
    <recommendedName>
        <fullName evidence="1">Putative DnaT-like domain-containing protein</fullName>
    </recommendedName>
</protein>
<feature type="domain" description="Putative DnaT-like" evidence="1">
    <location>
        <begin position="9"/>
        <end position="148"/>
    </location>
</feature>
<name>A0A379B477_9PAST</name>
<reference evidence="2 3" key="1">
    <citation type="submission" date="2018-06" db="EMBL/GenBank/DDBJ databases">
        <authorList>
            <consortium name="Pathogen Informatics"/>
            <person name="Doyle S."/>
        </authorList>
    </citation>
    <scope>NUCLEOTIDE SEQUENCE [LARGE SCALE GENOMIC DNA]</scope>
    <source>
        <strain evidence="2 3">NCTC10699</strain>
    </source>
</reference>
<keyword evidence="3" id="KW-1185">Reference proteome</keyword>
<organism evidence="2 3">
    <name type="scientific">[Pasteurella] mairii</name>
    <dbReference type="NCBI Taxonomy" id="757"/>
    <lineage>
        <taxon>Bacteria</taxon>
        <taxon>Pseudomonadati</taxon>
        <taxon>Pseudomonadota</taxon>
        <taxon>Gammaproteobacteria</taxon>
        <taxon>Pasteurellales</taxon>
        <taxon>Pasteurellaceae</taxon>
    </lineage>
</organism>